<dbReference type="Proteomes" id="UP001501637">
    <property type="component" value="Unassembled WGS sequence"/>
</dbReference>
<keyword evidence="3" id="KW-1185">Reference proteome</keyword>
<dbReference type="RefSeq" id="WP_344529051.1">
    <property type="nucleotide sequence ID" value="NZ_BAAAUG010000183.1"/>
</dbReference>
<dbReference type="SUPFAM" id="SSF55718">
    <property type="entry name" value="SCP-like"/>
    <property type="match status" value="1"/>
</dbReference>
<dbReference type="InterPro" id="IPR003033">
    <property type="entry name" value="SCP2_sterol-bd_dom"/>
</dbReference>
<protein>
    <recommendedName>
        <fullName evidence="1">SCP2 domain-containing protein</fullName>
    </recommendedName>
</protein>
<organism evidence="2 3">
    <name type="scientific">Streptomyces rectiviolaceus</name>
    <dbReference type="NCBI Taxonomy" id="332591"/>
    <lineage>
        <taxon>Bacteria</taxon>
        <taxon>Bacillati</taxon>
        <taxon>Actinomycetota</taxon>
        <taxon>Actinomycetes</taxon>
        <taxon>Kitasatosporales</taxon>
        <taxon>Streptomycetaceae</taxon>
        <taxon>Streptomyces</taxon>
    </lineage>
</organism>
<dbReference type="Pfam" id="PF02036">
    <property type="entry name" value="SCP2"/>
    <property type="match status" value="1"/>
</dbReference>
<dbReference type="Gene3D" id="3.30.1050.10">
    <property type="entry name" value="SCP2 sterol-binding domain"/>
    <property type="match status" value="1"/>
</dbReference>
<reference evidence="3" key="1">
    <citation type="journal article" date="2019" name="Int. J. Syst. Evol. Microbiol.">
        <title>The Global Catalogue of Microorganisms (GCM) 10K type strain sequencing project: providing services to taxonomists for standard genome sequencing and annotation.</title>
        <authorList>
            <consortium name="The Broad Institute Genomics Platform"/>
            <consortium name="The Broad Institute Genome Sequencing Center for Infectious Disease"/>
            <person name="Wu L."/>
            <person name="Ma J."/>
        </authorList>
    </citation>
    <scope>NUCLEOTIDE SEQUENCE [LARGE SCALE GENOMIC DNA]</scope>
    <source>
        <strain evidence="3">JCM 9092</strain>
    </source>
</reference>
<evidence type="ECO:0000313" key="3">
    <source>
        <dbReference type="Proteomes" id="UP001501637"/>
    </source>
</evidence>
<dbReference type="InterPro" id="IPR036527">
    <property type="entry name" value="SCP2_sterol-bd_dom_sf"/>
</dbReference>
<evidence type="ECO:0000313" key="2">
    <source>
        <dbReference type="EMBL" id="GAA3144590.1"/>
    </source>
</evidence>
<gene>
    <name evidence="2" type="ORF">GCM10010449_74890</name>
</gene>
<feature type="domain" description="SCP2" evidence="1">
    <location>
        <begin position="63"/>
        <end position="151"/>
    </location>
</feature>
<evidence type="ECO:0000259" key="1">
    <source>
        <dbReference type="Pfam" id="PF02036"/>
    </source>
</evidence>
<comment type="caution">
    <text evidence="2">The sequence shown here is derived from an EMBL/GenBank/DDBJ whole genome shotgun (WGS) entry which is preliminary data.</text>
</comment>
<dbReference type="EMBL" id="BAAAUG010000183">
    <property type="protein sequence ID" value="GAA3144590.1"/>
    <property type="molecule type" value="Genomic_DNA"/>
</dbReference>
<sequence>MTDGIGGADGLAGLDFASVTPEEFAKIVKGLSGKEITEIAQDAELRARVLQEVFGRMGRQFKPEAAGTVEALIRWKITGVDEAVYETEISEGTCTVREGRSDAEPRVTLVMADAEFLKLVSGNSSPVTMFMMRKLKIVGDVAFAAGLTRYFDIPKA</sequence>
<accession>A0ABP6NDC8</accession>
<proteinExistence type="predicted"/>
<name>A0ABP6NDC8_9ACTN</name>